<proteinExistence type="predicted"/>
<evidence type="ECO:0000313" key="3">
    <source>
        <dbReference type="EMBL" id="CAF0993273.1"/>
    </source>
</evidence>
<evidence type="ECO:0000259" key="2">
    <source>
        <dbReference type="Pfam" id="PF03184"/>
    </source>
</evidence>
<feature type="region of interest" description="Disordered" evidence="1">
    <location>
        <begin position="350"/>
        <end position="375"/>
    </location>
</feature>
<sequence>MARISAAFTASGRWDKTSDSILIPRSTSLPSYLTPSNVRIIYKTAATFDESTICQYLETIMDDKKGSVLYLDSARCHKTKNVMNKFDTFGVKRVIIPPRLTNLLQPADVCWFSKIKKLYCAKWNEWSINVEKNLTVYDAEESDDVLGFDNDCVSETVTEEDEIGRLSLNTMVNNNVQLISQPLNIQLSQTNTQVSEQPIFLPPPQTNSQVTEQTCYIPHNQNNNQLLDRHFCTPQTFRYNRVSSQPFNLLTAGLSQDTSLSSQHMNNGSVYLSARNINFDSFSRDVFPINSQLTNGQLILNHQNEFLSRKVYNNNQIQHTQETRVQAANLKENIPLRNVFSDLTNQQAVSNTKGVKKRGRKPLARDENGKVIRNL</sequence>
<organism evidence="3 4">
    <name type="scientific">Brachionus calyciflorus</name>
    <dbReference type="NCBI Taxonomy" id="104777"/>
    <lineage>
        <taxon>Eukaryota</taxon>
        <taxon>Metazoa</taxon>
        <taxon>Spiralia</taxon>
        <taxon>Gnathifera</taxon>
        <taxon>Rotifera</taxon>
        <taxon>Eurotatoria</taxon>
        <taxon>Monogononta</taxon>
        <taxon>Pseudotrocha</taxon>
        <taxon>Ploima</taxon>
        <taxon>Brachionidae</taxon>
        <taxon>Brachionus</taxon>
    </lineage>
</organism>
<evidence type="ECO:0000313" key="4">
    <source>
        <dbReference type="Proteomes" id="UP000663879"/>
    </source>
</evidence>
<evidence type="ECO:0000256" key="1">
    <source>
        <dbReference type="SAM" id="MobiDB-lite"/>
    </source>
</evidence>
<dbReference type="AlphaFoldDB" id="A0A814G2M0"/>
<dbReference type="Pfam" id="PF03184">
    <property type="entry name" value="DDE_1"/>
    <property type="match status" value="1"/>
</dbReference>
<reference evidence="3" key="1">
    <citation type="submission" date="2021-02" db="EMBL/GenBank/DDBJ databases">
        <authorList>
            <person name="Nowell W R."/>
        </authorList>
    </citation>
    <scope>NUCLEOTIDE SEQUENCE</scope>
    <source>
        <strain evidence="3">Ploen Becks lab</strain>
    </source>
</reference>
<accession>A0A814G2M0</accession>
<dbReference type="GO" id="GO:0003676">
    <property type="term" value="F:nucleic acid binding"/>
    <property type="evidence" value="ECO:0007669"/>
    <property type="project" value="InterPro"/>
</dbReference>
<feature type="compositionally biased region" description="Basic and acidic residues" evidence="1">
    <location>
        <begin position="363"/>
        <end position="375"/>
    </location>
</feature>
<dbReference type="EMBL" id="CAJNOC010003680">
    <property type="protein sequence ID" value="CAF0993273.1"/>
    <property type="molecule type" value="Genomic_DNA"/>
</dbReference>
<feature type="domain" description="DDE-1" evidence="2">
    <location>
        <begin position="35"/>
        <end position="134"/>
    </location>
</feature>
<dbReference type="InterPro" id="IPR004875">
    <property type="entry name" value="DDE_SF_endonuclease_dom"/>
</dbReference>
<protein>
    <recommendedName>
        <fullName evidence="2">DDE-1 domain-containing protein</fullName>
    </recommendedName>
</protein>
<keyword evidence="4" id="KW-1185">Reference proteome</keyword>
<gene>
    <name evidence="3" type="ORF">OXX778_LOCUS16026</name>
</gene>
<comment type="caution">
    <text evidence="3">The sequence shown here is derived from an EMBL/GenBank/DDBJ whole genome shotgun (WGS) entry which is preliminary data.</text>
</comment>
<name>A0A814G2M0_9BILA</name>
<dbReference type="Proteomes" id="UP000663879">
    <property type="component" value="Unassembled WGS sequence"/>
</dbReference>